<dbReference type="GeneID" id="68867814"/>
<evidence type="ECO:0000313" key="2">
    <source>
        <dbReference type="EMBL" id="BDC00074.1"/>
    </source>
</evidence>
<evidence type="ECO:0000256" key="1">
    <source>
        <dbReference type="SAM" id="Phobius"/>
    </source>
</evidence>
<proteinExistence type="predicted"/>
<dbReference type="AlphaFoldDB" id="A0AAQ4CW92"/>
<sequence length="265" mass="29517">MKYYQIAIIIVAIVIIIVGIIIFQHNFTSQQIISKVVFPTQQQISSTLGPDWNVTGLFEENYTNAVYQQYPGAITLYQEYVQKDNQTVTITVLLLNSSSSQLKGIKVGKYLVMANVTGNSSPINLNSVENLEVETLKSGMGLTPTLNPLLISANKNITILEFGNATTRNYTIYFETIMYNNSYISIDLAKSSNITSLFDTLLSSAGRNVTVSTIDSAKYFNLSFVSVYGSIYYTVGIKGNYLVFIQAQSPQSFNFFILMINRVSQ</sequence>
<keyword evidence="1" id="KW-0812">Transmembrane</keyword>
<dbReference type="EMBL" id="AP025226">
    <property type="protein sequence ID" value="BDC00074.1"/>
    <property type="molecule type" value="Genomic_DNA"/>
</dbReference>
<accession>A0AAQ4CW92</accession>
<dbReference type="RefSeq" id="WP_229570738.1">
    <property type="nucleotide sequence ID" value="NZ_AP025226.1"/>
</dbReference>
<dbReference type="KEGG" id="scas:SACC_30900"/>
<protein>
    <submittedName>
        <fullName evidence="2">Uncharacterized protein</fullName>
    </submittedName>
</protein>
<name>A0AAQ4CW92_9CREN</name>
<reference evidence="2 3" key="1">
    <citation type="journal article" date="2022" name="Microbiol. Resour. Announc.">
        <title>Complete Genome Sequence of the Hyperthermophilic and Acidophilic Archaeon Saccharolobus caldissimus Strain HS-3T.</title>
        <authorList>
            <person name="Sakai H.D."/>
            <person name="Kurosawa N."/>
        </authorList>
    </citation>
    <scope>NUCLEOTIDE SEQUENCE [LARGE SCALE GENOMIC DNA]</scope>
    <source>
        <strain evidence="2 3">JCM32116</strain>
    </source>
</reference>
<evidence type="ECO:0000313" key="3">
    <source>
        <dbReference type="Proteomes" id="UP001319921"/>
    </source>
</evidence>
<dbReference type="Proteomes" id="UP001319921">
    <property type="component" value="Chromosome"/>
</dbReference>
<keyword evidence="1" id="KW-1133">Transmembrane helix</keyword>
<gene>
    <name evidence="2" type="ORF">SACC_30900</name>
</gene>
<organism evidence="2 3">
    <name type="scientific">Saccharolobus caldissimus</name>
    <dbReference type="NCBI Taxonomy" id="1702097"/>
    <lineage>
        <taxon>Archaea</taxon>
        <taxon>Thermoproteota</taxon>
        <taxon>Thermoprotei</taxon>
        <taxon>Sulfolobales</taxon>
        <taxon>Sulfolobaceae</taxon>
        <taxon>Saccharolobus</taxon>
    </lineage>
</organism>
<keyword evidence="3" id="KW-1185">Reference proteome</keyword>
<keyword evidence="1" id="KW-0472">Membrane</keyword>
<feature type="transmembrane region" description="Helical" evidence="1">
    <location>
        <begin position="6"/>
        <end position="23"/>
    </location>
</feature>